<dbReference type="SMART" id="SM00868">
    <property type="entry name" value="zf-AD"/>
    <property type="match status" value="1"/>
</dbReference>
<feature type="binding site" evidence="4">
    <location>
        <position position="69"/>
    </location>
    <ligand>
        <name>Zn(2+)</name>
        <dbReference type="ChEBI" id="CHEBI:29105"/>
    </ligand>
</feature>
<feature type="compositionally biased region" description="Basic residues" evidence="5">
    <location>
        <begin position="302"/>
        <end position="312"/>
    </location>
</feature>
<evidence type="ECO:0000256" key="5">
    <source>
        <dbReference type="SAM" id="MobiDB-lite"/>
    </source>
</evidence>
<keyword evidence="2 4" id="KW-0863">Zinc-finger</keyword>
<organism evidence="7 8">
    <name type="scientific">Culex pipiens pipiens</name>
    <name type="common">Northern house mosquito</name>
    <dbReference type="NCBI Taxonomy" id="38569"/>
    <lineage>
        <taxon>Eukaryota</taxon>
        <taxon>Metazoa</taxon>
        <taxon>Ecdysozoa</taxon>
        <taxon>Arthropoda</taxon>
        <taxon>Hexapoda</taxon>
        <taxon>Insecta</taxon>
        <taxon>Pterygota</taxon>
        <taxon>Neoptera</taxon>
        <taxon>Endopterygota</taxon>
        <taxon>Diptera</taxon>
        <taxon>Nematocera</taxon>
        <taxon>Culicoidea</taxon>
        <taxon>Culicidae</taxon>
        <taxon>Culicinae</taxon>
        <taxon>Culicini</taxon>
        <taxon>Culex</taxon>
        <taxon>Culex</taxon>
    </lineage>
</organism>
<evidence type="ECO:0000256" key="1">
    <source>
        <dbReference type="ARBA" id="ARBA00022723"/>
    </source>
</evidence>
<name>A0ABD1DCA6_CULPP</name>
<feature type="binding site" evidence="4">
    <location>
        <position position="66"/>
    </location>
    <ligand>
        <name>Zn(2+)</name>
        <dbReference type="ChEBI" id="CHEBI:29105"/>
    </ligand>
</feature>
<feature type="binding site" evidence="4">
    <location>
        <position position="19"/>
    </location>
    <ligand>
        <name>Zn(2+)</name>
        <dbReference type="ChEBI" id="CHEBI:29105"/>
    </ligand>
</feature>
<dbReference type="PANTHER" id="PTHR39942">
    <property type="entry name" value="BCDNA.LD26519-RELATED"/>
    <property type="match status" value="1"/>
</dbReference>
<dbReference type="SUPFAM" id="SSF57716">
    <property type="entry name" value="Glucocorticoid receptor-like (DNA-binding domain)"/>
    <property type="match status" value="1"/>
</dbReference>
<gene>
    <name evidence="7" type="ORF">pipiens_009898</name>
</gene>
<feature type="binding site" evidence="4">
    <location>
        <position position="22"/>
    </location>
    <ligand>
        <name>Zn(2+)</name>
        <dbReference type="ChEBI" id="CHEBI:29105"/>
    </ligand>
</feature>
<keyword evidence="1 4" id="KW-0479">Metal-binding</keyword>
<evidence type="ECO:0000256" key="4">
    <source>
        <dbReference type="PROSITE-ProRule" id="PRU01263"/>
    </source>
</evidence>
<evidence type="ECO:0000313" key="8">
    <source>
        <dbReference type="Proteomes" id="UP001562425"/>
    </source>
</evidence>
<comment type="caution">
    <text evidence="7">The sequence shown here is derived from an EMBL/GenBank/DDBJ whole genome shotgun (WGS) entry which is preliminary data.</text>
</comment>
<protein>
    <recommendedName>
        <fullName evidence="6">ZAD domain-containing protein</fullName>
    </recommendedName>
</protein>
<feature type="region of interest" description="Disordered" evidence="5">
    <location>
        <begin position="298"/>
        <end position="326"/>
    </location>
</feature>
<evidence type="ECO:0000259" key="6">
    <source>
        <dbReference type="PROSITE" id="PS51915"/>
    </source>
</evidence>
<dbReference type="AlphaFoldDB" id="A0ABD1DCA6"/>
<dbReference type="GO" id="GO:0008270">
    <property type="term" value="F:zinc ion binding"/>
    <property type="evidence" value="ECO:0007669"/>
    <property type="project" value="UniProtKB-UniRule"/>
</dbReference>
<dbReference type="EMBL" id="JBEHCU010006368">
    <property type="protein sequence ID" value="KAL1397246.1"/>
    <property type="molecule type" value="Genomic_DNA"/>
</dbReference>
<dbReference type="Gene3D" id="2.20.25.240">
    <property type="match status" value="1"/>
</dbReference>
<dbReference type="Gene3D" id="3.40.1800.20">
    <property type="match status" value="1"/>
</dbReference>
<evidence type="ECO:0000313" key="7">
    <source>
        <dbReference type="EMBL" id="KAL1397246.1"/>
    </source>
</evidence>
<dbReference type="InterPro" id="IPR007588">
    <property type="entry name" value="Znf_FLYWCH"/>
</dbReference>
<keyword evidence="8" id="KW-1185">Reference proteome</keyword>
<evidence type="ECO:0000256" key="2">
    <source>
        <dbReference type="ARBA" id="ARBA00022771"/>
    </source>
</evidence>
<dbReference type="PROSITE" id="PS51915">
    <property type="entry name" value="ZAD"/>
    <property type="match status" value="1"/>
</dbReference>
<sequence>MDDSSQSELARDCSNGAFCRLCFSQVHELHRIFPPTGAPNRLLVRKIEYCTGIGVSFAADSNASICAKCVGLTEELFRFKQLCGANERWLKMDAGGEHVAEDLMMPPAARPDSGASLLTIATEQLEEGFLGCGEEVGDPLKHSIEVSKPVLQDQVETCAVDSNRVTSSGSCMRARRPTTIRSLPAVPSNAVTTITIKSENESDSSDTREESDASSQDRDNTPSFDASTDTEGYRASSTAFTLVPGTKSRRGRLYLVYKGYRYSNSQGNGNVYWCTHRTPDYCRAKVLLKDNRVFEINDNQHQHKLPRQSKRRFSGDQNPQTPKKKDVKISLVLKKHLPEREASRRHSGTTLKGTGLESANNNWFIKANRKTVDGFTYTFCGLRKDGVIRLKCITKGCGSHIYMCSNGDLTGTHRKHNHPPHSPV</sequence>
<dbReference type="PANTHER" id="PTHR39942:SF1">
    <property type="entry name" value="BCDNA.LD26519-RELATED"/>
    <property type="match status" value="1"/>
</dbReference>
<dbReference type="Pfam" id="PF07776">
    <property type="entry name" value="zf-AD"/>
    <property type="match status" value="1"/>
</dbReference>
<feature type="compositionally biased region" description="Polar residues" evidence="5">
    <location>
        <begin position="221"/>
        <end position="236"/>
    </location>
</feature>
<feature type="region of interest" description="Disordered" evidence="5">
    <location>
        <begin position="191"/>
        <end position="236"/>
    </location>
</feature>
<dbReference type="Proteomes" id="UP001562425">
    <property type="component" value="Unassembled WGS sequence"/>
</dbReference>
<feature type="domain" description="ZAD" evidence="6">
    <location>
        <begin position="17"/>
        <end position="93"/>
    </location>
</feature>
<feature type="compositionally biased region" description="Basic and acidic residues" evidence="5">
    <location>
        <begin position="205"/>
        <end position="220"/>
    </location>
</feature>
<proteinExistence type="predicted"/>
<dbReference type="InterPro" id="IPR012934">
    <property type="entry name" value="Znf_AD"/>
</dbReference>
<accession>A0ABD1DCA6</accession>
<dbReference type="Pfam" id="PF04500">
    <property type="entry name" value="FLYWCH"/>
    <property type="match status" value="1"/>
</dbReference>
<evidence type="ECO:0000256" key="3">
    <source>
        <dbReference type="ARBA" id="ARBA00022833"/>
    </source>
</evidence>
<keyword evidence="3 4" id="KW-0862">Zinc</keyword>
<reference evidence="7 8" key="1">
    <citation type="submission" date="2024-05" db="EMBL/GenBank/DDBJ databases">
        <title>Culex pipiens pipiens assembly and annotation.</title>
        <authorList>
            <person name="Alout H."/>
            <person name="Durand T."/>
        </authorList>
    </citation>
    <scope>NUCLEOTIDE SEQUENCE [LARGE SCALE GENOMIC DNA]</scope>
    <source>
        <strain evidence="7">HA-2024</strain>
        <tissue evidence="7">Whole body</tissue>
    </source>
</reference>